<dbReference type="PANTHER" id="PTHR43156">
    <property type="entry name" value="STAGE II SPORULATION PROTEIN E-RELATED"/>
    <property type="match status" value="1"/>
</dbReference>
<name>A0A7G8BKT8_9BACT</name>
<dbReference type="InterPro" id="IPR036457">
    <property type="entry name" value="PPM-type-like_dom_sf"/>
</dbReference>
<dbReference type="InterPro" id="IPR001932">
    <property type="entry name" value="PPM-type_phosphatase-like_dom"/>
</dbReference>
<dbReference type="EMBL" id="CP060394">
    <property type="protein sequence ID" value="QNI33158.1"/>
    <property type="molecule type" value="Genomic_DNA"/>
</dbReference>
<accession>A0A7G8BKT8</accession>
<dbReference type="InterPro" id="IPR052016">
    <property type="entry name" value="Bact_Sigma-Reg"/>
</dbReference>
<feature type="domain" description="PPM-type phosphatase" evidence="2">
    <location>
        <begin position="165"/>
        <end position="382"/>
    </location>
</feature>
<protein>
    <submittedName>
        <fullName evidence="3">Serine/threonine-protein phosphatase</fullName>
    </submittedName>
</protein>
<sequence length="393" mass="43457">MDAATPFLPQDSLSLEQQIARLQALLEATRRVHSTIQVNEVLTEAVQILVRELEIDGAIFVAPSTGKPIAFYGQKPEPPYHNCLKFPLPSKEGQTLAELIVTCPEAGVCSIYEQDFIEGLVLQTAVALDNATMHERDLEWARVQQDLNAARAIQKSLLPRSMPEIHGFSIAARSTACYEVGGDYLDSVLQPDGDYLMVVADVAGKGLASAIVATSFRSALRSLAGQILPLDELAARLNQHHWEEGIEAQRRYVTAVFLRLRAKFGQVEILNAGHNPVAMILPDRSIKMIASSGTPLGMLPEMKYATEILSFERGSSILLYTDGLTEVFRDEDEFGSERLGVTFRDSPFSQAERTLDYLWDTLATFSANAPQNDDMTALVIYHLDSVQQEFANR</sequence>
<dbReference type="AlphaFoldDB" id="A0A7G8BKT8"/>
<dbReference type="KEGG" id="adin:H7849_04080"/>
<dbReference type="SMART" id="SM00331">
    <property type="entry name" value="PP2C_SIG"/>
    <property type="match status" value="1"/>
</dbReference>
<evidence type="ECO:0000313" key="3">
    <source>
        <dbReference type="EMBL" id="QNI33158.1"/>
    </source>
</evidence>
<gene>
    <name evidence="3" type="ORF">H7849_04080</name>
</gene>
<keyword evidence="1" id="KW-0378">Hydrolase</keyword>
<dbReference type="SUPFAM" id="SSF55781">
    <property type="entry name" value="GAF domain-like"/>
    <property type="match status" value="1"/>
</dbReference>
<evidence type="ECO:0000259" key="2">
    <source>
        <dbReference type="SMART" id="SM00331"/>
    </source>
</evidence>
<keyword evidence="4" id="KW-1185">Reference proteome</keyword>
<dbReference type="RefSeq" id="WP_186744361.1">
    <property type="nucleotide sequence ID" value="NZ_CP060394.1"/>
</dbReference>
<evidence type="ECO:0000256" key="1">
    <source>
        <dbReference type="ARBA" id="ARBA00022801"/>
    </source>
</evidence>
<organism evidence="3 4">
    <name type="scientific">Alloacidobacterium dinghuense</name>
    <dbReference type="NCBI Taxonomy" id="2763107"/>
    <lineage>
        <taxon>Bacteria</taxon>
        <taxon>Pseudomonadati</taxon>
        <taxon>Acidobacteriota</taxon>
        <taxon>Terriglobia</taxon>
        <taxon>Terriglobales</taxon>
        <taxon>Acidobacteriaceae</taxon>
        <taxon>Alloacidobacterium</taxon>
    </lineage>
</organism>
<dbReference type="Gene3D" id="3.60.40.10">
    <property type="entry name" value="PPM-type phosphatase domain"/>
    <property type="match status" value="1"/>
</dbReference>
<dbReference type="GO" id="GO:0016791">
    <property type="term" value="F:phosphatase activity"/>
    <property type="evidence" value="ECO:0007669"/>
    <property type="project" value="TreeGrafter"/>
</dbReference>
<dbReference type="SUPFAM" id="SSF81606">
    <property type="entry name" value="PP2C-like"/>
    <property type="match status" value="1"/>
</dbReference>
<dbReference type="Pfam" id="PF07228">
    <property type="entry name" value="SpoIIE"/>
    <property type="match status" value="1"/>
</dbReference>
<reference evidence="3 4" key="1">
    <citation type="submission" date="2020-08" db="EMBL/GenBank/DDBJ databases">
        <title>Edaphobacter telluris sp. nov. and Acidobacterium dinghuensis sp. nov., two acidobacteria isolated from forest soil.</title>
        <authorList>
            <person name="Fu J."/>
            <person name="Qiu L."/>
        </authorList>
    </citation>
    <scope>NUCLEOTIDE SEQUENCE [LARGE SCALE GENOMIC DNA]</scope>
    <source>
        <strain evidence="3">4Y35</strain>
    </source>
</reference>
<evidence type="ECO:0000313" key="4">
    <source>
        <dbReference type="Proteomes" id="UP000515312"/>
    </source>
</evidence>
<dbReference type="Proteomes" id="UP000515312">
    <property type="component" value="Chromosome"/>
</dbReference>
<dbReference type="PANTHER" id="PTHR43156:SF2">
    <property type="entry name" value="STAGE II SPORULATION PROTEIN E"/>
    <property type="match status" value="1"/>
</dbReference>
<proteinExistence type="predicted"/>